<comment type="subcellular location">
    <subcellularLocation>
        <location evidence="7">Nucleus</location>
    </subcellularLocation>
</comment>
<protein>
    <recommendedName>
        <fullName evidence="7">Protein BZR1 homolog</fullName>
    </recommendedName>
    <alternativeName>
        <fullName evidence="7">Protein BRASSINAZOLE-RESISTANT 1 homolog</fullName>
    </alternativeName>
</protein>
<sequence>MEEERTTTPTMRGCIKATRNPWKVKHKGRDGSIRMSLRRPSDQEREKNRLREKRRRMVTAKIFACLKKHGNYNLPKHADQNDVLFALCDEAGWHVDQDGVISRKEKKVDNDGSTIPATITTNCHRYSQLPFLQNISTTTTEEESSAHGLDLTLTLGRF</sequence>
<dbReference type="GO" id="GO:0006351">
    <property type="term" value="P:DNA-templated transcription"/>
    <property type="evidence" value="ECO:0007669"/>
    <property type="project" value="InterPro"/>
</dbReference>
<accession>A0A0K9PL09</accession>
<evidence type="ECO:0000256" key="2">
    <source>
        <dbReference type="ARBA" id="ARBA00022604"/>
    </source>
</evidence>
<dbReference type="Proteomes" id="UP000036987">
    <property type="component" value="Unassembled WGS sequence"/>
</dbReference>
<evidence type="ECO:0000256" key="8">
    <source>
        <dbReference type="SAM" id="MobiDB-lite"/>
    </source>
</evidence>
<evidence type="ECO:0000313" key="10">
    <source>
        <dbReference type="EMBL" id="KMZ69743.1"/>
    </source>
</evidence>
<dbReference type="InterPro" id="IPR008540">
    <property type="entry name" value="BES1_N"/>
</dbReference>
<keyword evidence="5 7" id="KW-0238">DNA-binding</keyword>
<dbReference type="EMBL" id="LFYR01000753">
    <property type="protein sequence ID" value="KMZ69743.1"/>
    <property type="molecule type" value="Genomic_DNA"/>
</dbReference>
<dbReference type="GO" id="GO:0009742">
    <property type="term" value="P:brassinosteroid mediated signaling pathway"/>
    <property type="evidence" value="ECO:0007669"/>
    <property type="project" value="UniProtKB-UniRule"/>
</dbReference>
<dbReference type="GO" id="GO:0003677">
    <property type="term" value="F:DNA binding"/>
    <property type="evidence" value="ECO:0007669"/>
    <property type="project" value="UniProtKB-UniRule"/>
</dbReference>
<evidence type="ECO:0000256" key="7">
    <source>
        <dbReference type="RuleBase" id="RU369040"/>
    </source>
</evidence>
<gene>
    <name evidence="10" type="ORF">ZOSMA_208G00360</name>
</gene>
<evidence type="ECO:0000259" key="9">
    <source>
        <dbReference type="Pfam" id="PF05687"/>
    </source>
</evidence>
<feature type="compositionally biased region" description="Basic and acidic residues" evidence="8">
    <location>
        <begin position="39"/>
        <end position="49"/>
    </location>
</feature>
<dbReference type="GO" id="GO:0005634">
    <property type="term" value="C:nucleus"/>
    <property type="evidence" value="ECO:0007669"/>
    <property type="project" value="UniProtKB-SubCell"/>
</dbReference>
<comment type="function">
    <text evidence="7">Functions in brassinosteroid signaling. May function as transcriptional repressor.</text>
</comment>
<comment type="similarity">
    <text evidence="1 7">Belongs to the BZR/LAT61 family.</text>
</comment>
<evidence type="ECO:0000256" key="3">
    <source>
        <dbReference type="ARBA" id="ARBA00022626"/>
    </source>
</evidence>
<proteinExistence type="inferred from homology"/>
<keyword evidence="4 7" id="KW-0805">Transcription regulation</keyword>
<evidence type="ECO:0000313" key="11">
    <source>
        <dbReference type="Proteomes" id="UP000036987"/>
    </source>
</evidence>
<evidence type="ECO:0000256" key="4">
    <source>
        <dbReference type="ARBA" id="ARBA00023015"/>
    </source>
</evidence>
<dbReference type="PANTHER" id="PTHR31506:SF21">
    <property type="entry name" value="PROTEIN BZR1 HOMOLOG"/>
    <property type="match status" value="1"/>
</dbReference>
<evidence type="ECO:0000256" key="1">
    <source>
        <dbReference type="ARBA" id="ARBA00005909"/>
    </source>
</evidence>
<keyword evidence="6 7" id="KW-0804">Transcription</keyword>
<evidence type="ECO:0000256" key="5">
    <source>
        <dbReference type="ARBA" id="ARBA00023125"/>
    </source>
</evidence>
<dbReference type="Pfam" id="PF05687">
    <property type="entry name" value="BES1_N"/>
    <property type="match status" value="1"/>
</dbReference>
<dbReference type="PANTHER" id="PTHR31506">
    <property type="entry name" value="BES1/BZR1 HOMOLOG PROTEIN 3-RELATED"/>
    <property type="match status" value="1"/>
</dbReference>
<feature type="domain" description="BES1/BZR1 plant transcription factor N-terminal" evidence="9">
    <location>
        <begin position="38"/>
        <end position="127"/>
    </location>
</feature>
<dbReference type="AlphaFoldDB" id="A0A0K9PL09"/>
<comment type="caution">
    <text evidence="10">The sequence shown here is derived from an EMBL/GenBank/DDBJ whole genome shotgun (WGS) entry which is preliminary data.</text>
</comment>
<organism evidence="10 11">
    <name type="scientific">Zostera marina</name>
    <name type="common">Eelgrass</name>
    <dbReference type="NCBI Taxonomy" id="29655"/>
    <lineage>
        <taxon>Eukaryota</taxon>
        <taxon>Viridiplantae</taxon>
        <taxon>Streptophyta</taxon>
        <taxon>Embryophyta</taxon>
        <taxon>Tracheophyta</taxon>
        <taxon>Spermatophyta</taxon>
        <taxon>Magnoliopsida</taxon>
        <taxon>Liliopsida</taxon>
        <taxon>Zosteraceae</taxon>
        <taxon>Zostera</taxon>
    </lineage>
</organism>
<evidence type="ECO:0000256" key="6">
    <source>
        <dbReference type="ARBA" id="ARBA00023163"/>
    </source>
</evidence>
<name>A0A0K9PL09_ZOSMR</name>
<dbReference type="OrthoDB" id="1907033at2759"/>
<dbReference type="InterPro" id="IPR033264">
    <property type="entry name" value="BZR"/>
</dbReference>
<feature type="region of interest" description="Disordered" evidence="8">
    <location>
        <begin position="22"/>
        <end position="50"/>
    </location>
</feature>
<keyword evidence="2" id="KW-0341">Growth regulation</keyword>
<dbReference type="GO" id="GO:0003700">
    <property type="term" value="F:DNA-binding transcription factor activity"/>
    <property type="evidence" value="ECO:0007669"/>
    <property type="project" value="UniProtKB-UniRule"/>
</dbReference>
<keyword evidence="11" id="KW-1185">Reference proteome</keyword>
<keyword evidence="3 7" id="KW-1070">Brassinosteroid signaling pathway</keyword>
<reference evidence="11" key="1">
    <citation type="journal article" date="2016" name="Nature">
        <title>The genome of the seagrass Zostera marina reveals angiosperm adaptation to the sea.</title>
        <authorList>
            <person name="Olsen J.L."/>
            <person name="Rouze P."/>
            <person name="Verhelst B."/>
            <person name="Lin Y.-C."/>
            <person name="Bayer T."/>
            <person name="Collen J."/>
            <person name="Dattolo E."/>
            <person name="De Paoli E."/>
            <person name="Dittami S."/>
            <person name="Maumus F."/>
            <person name="Michel G."/>
            <person name="Kersting A."/>
            <person name="Lauritano C."/>
            <person name="Lohaus R."/>
            <person name="Toepel M."/>
            <person name="Tonon T."/>
            <person name="Vanneste K."/>
            <person name="Amirebrahimi M."/>
            <person name="Brakel J."/>
            <person name="Bostroem C."/>
            <person name="Chovatia M."/>
            <person name="Grimwood J."/>
            <person name="Jenkins J.W."/>
            <person name="Jueterbock A."/>
            <person name="Mraz A."/>
            <person name="Stam W.T."/>
            <person name="Tice H."/>
            <person name="Bornberg-Bauer E."/>
            <person name="Green P.J."/>
            <person name="Pearson G.A."/>
            <person name="Procaccini G."/>
            <person name="Duarte C.M."/>
            <person name="Schmutz J."/>
            <person name="Reusch T.B.H."/>
            <person name="Van de Peer Y."/>
        </authorList>
    </citation>
    <scope>NUCLEOTIDE SEQUENCE [LARGE SCALE GENOMIC DNA]</scope>
    <source>
        <strain evidence="11">cv. Finnish</strain>
    </source>
</reference>